<sequence length="237" mass="24698">MTGTPARRRHSPAVYRRRRLVLIITLLVIAGVIWLLIAQPWRGWGAESTGDDAKPQSQNTATSLPVPTSPQPNPTGTGTGAVEGAVVEGTSTPSATPGATPTAQPCVAGDIVVEPVTTQDSYTGDQSPQFLISLTNNGADCTLNVGTSAQSFTVTSGSDTWWRSTDCQSEPSDMIVLLGAGQTVTSAAPLTWDRTRSAVGTCDDPTRPRAPGGGSSYHLAVEIGGIASTQSKQFLLY</sequence>
<protein>
    <recommendedName>
        <fullName evidence="5">DUF4232 domain-containing protein</fullName>
    </recommendedName>
</protein>
<dbReference type="EMBL" id="JABACI010000004">
    <property type="protein sequence ID" value="NLP85136.1"/>
    <property type="molecule type" value="Genomic_DNA"/>
</dbReference>
<name>A0ABX1KDM3_9MICO</name>
<evidence type="ECO:0000256" key="2">
    <source>
        <dbReference type="SAM" id="Phobius"/>
    </source>
</evidence>
<evidence type="ECO:0000313" key="3">
    <source>
        <dbReference type="EMBL" id="NLP85136.1"/>
    </source>
</evidence>
<accession>A0ABX1KDM3</accession>
<dbReference type="RefSeq" id="WP_168913571.1">
    <property type="nucleotide sequence ID" value="NZ_JABACI010000004.1"/>
</dbReference>
<feature type="compositionally biased region" description="Polar residues" evidence="1">
    <location>
        <begin position="55"/>
        <end position="66"/>
    </location>
</feature>
<keyword evidence="2" id="KW-0472">Membrane</keyword>
<evidence type="ECO:0000313" key="4">
    <source>
        <dbReference type="Proteomes" id="UP001429745"/>
    </source>
</evidence>
<keyword evidence="4" id="KW-1185">Reference proteome</keyword>
<feature type="transmembrane region" description="Helical" evidence="2">
    <location>
        <begin position="20"/>
        <end position="37"/>
    </location>
</feature>
<organism evidence="3 4">
    <name type="scientific">Microbacterium salsuginis</name>
    <dbReference type="NCBI Taxonomy" id="2722803"/>
    <lineage>
        <taxon>Bacteria</taxon>
        <taxon>Bacillati</taxon>
        <taxon>Actinomycetota</taxon>
        <taxon>Actinomycetes</taxon>
        <taxon>Micrococcales</taxon>
        <taxon>Microbacteriaceae</taxon>
        <taxon>Microbacterium</taxon>
    </lineage>
</organism>
<reference evidence="3 4" key="1">
    <citation type="submission" date="2020-04" db="EMBL/GenBank/DDBJ databases">
        <title>CFH 90308 Microbacterium sp.</title>
        <authorList>
            <person name="Nie G."/>
            <person name="Ming H."/>
            <person name="Xia T."/>
        </authorList>
    </citation>
    <scope>NUCLEOTIDE SEQUENCE [LARGE SCALE GENOMIC DNA]</scope>
    <source>
        <strain evidence="3 4">CFH 90308</strain>
    </source>
</reference>
<gene>
    <name evidence="3" type="ORF">HF576_14905</name>
</gene>
<dbReference type="Proteomes" id="UP001429745">
    <property type="component" value="Unassembled WGS sequence"/>
</dbReference>
<evidence type="ECO:0008006" key="5">
    <source>
        <dbReference type="Google" id="ProtNLM"/>
    </source>
</evidence>
<feature type="region of interest" description="Disordered" evidence="1">
    <location>
        <begin position="45"/>
        <end position="82"/>
    </location>
</feature>
<proteinExistence type="predicted"/>
<comment type="caution">
    <text evidence="3">The sequence shown here is derived from an EMBL/GenBank/DDBJ whole genome shotgun (WGS) entry which is preliminary data.</text>
</comment>
<keyword evidence="2" id="KW-0812">Transmembrane</keyword>
<keyword evidence="2" id="KW-1133">Transmembrane helix</keyword>
<evidence type="ECO:0000256" key="1">
    <source>
        <dbReference type="SAM" id="MobiDB-lite"/>
    </source>
</evidence>